<evidence type="ECO:0000259" key="1">
    <source>
        <dbReference type="Pfam" id="PF14244"/>
    </source>
</evidence>
<feature type="domain" description="Retrotransposon Copia-like N-terminal" evidence="1">
    <location>
        <begin position="49"/>
        <end position="83"/>
    </location>
</feature>
<proteinExistence type="predicted"/>
<evidence type="ECO:0000313" key="3">
    <source>
        <dbReference type="Proteomes" id="UP000825729"/>
    </source>
</evidence>
<dbReference type="AlphaFoldDB" id="A0AAV7E891"/>
<dbReference type="EMBL" id="JAINDJ010000006">
    <property type="protein sequence ID" value="KAG9444928.1"/>
    <property type="molecule type" value="Genomic_DNA"/>
</dbReference>
<accession>A0AAV7E891</accession>
<keyword evidence="3" id="KW-1185">Reference proteome</keyword>
<reference evidence="2 3" key="1">
    <citation type="submission" date="2021-07" db="EMBL/GenBank/DDBJ databases">
        <title>The Aristolochia fimbriata genome: insights into angiosperm evolution, floral development and chemical biosynthesis.</title>
        <authorList>
            <person name="Jiao Y."/>
        </authorList>
    </citation>
    <scope>NUCLEOTIDE SEQUENCE [LARGE SCALE GENOMIC DNA]</scope>
    <source>
        <strain evidence="2">IBCAS-2021</strain>
        <tissue evidence="2">Leaf</tissue>
    </source>
</reference>
<comment type="caution">
    <text evidence="2">The sequence shown here is derived from an EMBL/GenBank/DDBJ whole genome shotgun (WGS) entry which is preliminary data.</text>
</comment>
<dbReference type="Pfam" id="PF14244">
    <property type="entry name" value="Retrotran_gag_3"/>
    <property type="match status" value="1"/>
</dbReference>
<evidence type="ECO:0000313" key="2">
    <source>
        <dbReference type="EMBL" id="KAG9444928.1"/>
    </source>
</evidence>
<sequence>MAPIPSAIHHSHYFAACTIPNPNSGGTNFDLLQTLGQFYVTVKNITHHVSIKLDRDNYLLWRQQFLPIFNNQSLMGFVDGSIEPHPKFSTSAPSTVTHEYAQWYAHERFKVGSLPHCPTLQLDKPLASLDLPPCGSNYRMFKPPHLILG</sequence>
<protein>
    <recommendedName>
        <fullName evidence="1">Retrotransposon Copia-like N-terminal domain-containing protein</fullName>
    </recommendedName>
</protein>
<name>A0AAV7E891_ARIFI</name>
<organism evidence="2 3">
    <name type="scientific">Aristolochia fimbriata</name>
    <name type="common">White veined hardy Dutchman's pipe vine</name>
    <dbReference type="NCBI Taxonomy" id="158543"/>
    <lineage>
        <taxon>Eukaryota</taxon>
        <taxon>Viridiplantae</taxon>
        <taxon>Streptophyta</taxon>
        <taxon>Embryophyta</taxon>
        <taxon>Tracheophyta</taxon>
        <taxon>Spermatophyta</taxon>
        <taxon>Magnoliopsida</taxon>
        <taxon>Magnoliidae</taxon>
        <taxon>Piperales</taxon>
        <taxon>Aristolochiaceae</taxon>
        <taxon>Aristolochia</taxon>
    </lineage>
</organism>
<dbReference type="InterPro" id="IPR029472">
    <property type="entry name" value="Copia-like_N"/>
</dbReference>
<dbReference type="Proteomes" id="UP000825729">
    <property type="component" value="Unassembled WGS sequence"/>
</dbReference>
<gene>
    <name evidence="2" type="ORF">H6P81_016268</name>
</gene>